<dbReference type="SMART" id="SM00922">
    <property type="entry name" value="MR_MLE"/>
    <property type="match status" value="1"/>
</dbReference>
<accession>A0ABV7YKW6</accession>
<evidence type="ECO:0000313" key="2">
    <source>
        <dbReference type="EMBL" id="MFC3765677.1"/>
    </source>
</evidence>
<keyword evidence="3" id="KW-1185">Reference proteome</keyword>
<dbReference type="InterPro" id="IPR036849">
    <property type="entry name" value="Enolase-like_C_sf"/>
</dbReference>
<dbReference type="Pfam" id="PF13378">
    <property type="entry name" value="MR_MLE_C"/>
    <property type="match status" value="1"/>
</dbReference>
<dbReference type="SUPFAM" id="SSF51604">
    <property type="entry name" value="Enolase C-terminal domain-like"/>
    <property type="match status" value="1"/>
</dbReference>
<evidence type="ECO:0000313" key="3">
    <source>
        <dbReference type="Proteomes" id="UP001595699"/>
    </source>
</evidence>
<dbReference type="Gene3D" id="3.30.390.10">
    <property type="entry name" value="Enolase-like, N-terminal domain"/>
    <property type="match status" value="1"/>
</dbReference>
<dbReference type="Gene3D" id="3.20.20.120">
    <property type="entry name" value="Enolase-like C-terminal domain"/>
    <property type="match status" value="1"/>
</dbReference>
<dbReference type="EMBL" id="JBHRZH010000041">
    <property type="protein sequence ID" value="MFC3765677.1"/>
    <property type="molecule type" value="Genomic_DNA"/>
</dbReference>
<dbReference type="Proteomes" id="UP001595699">
    <property type="component" value="Unassembled WGS sequence"/>
</dbReference>
<name>A0ABV7YKW6_9ACTN</name>
<proteinExistence type="predicted"/>
<dbReference type="RefSeq" id="WP_205116435.1">
    <property type="nucleotide sequence ID" value="NZ_JAFBCM010000001.1"/>
</dbReference>
<comment type="caution">
    <text evidence="2">The sequence shown here is derived from an EMBL/GenBank/DDBJ whole genome shotgun (WGS) entry which is preliminary data.</text>
</comment>
<dbReference type="InterPro" id="IPR029017">
    <property type="entry name" value="Enolase-like_N"/>
</dbReference>
<reference evidence="3" key="1">
    <citation type="journal article" date="2019" name="Int. J. Syst. Evol. Microbiol.">
        <title>The Global Catalogue of Microorganisms (GCM) 10K type strain sequencing project: providing services to taxonomists for standard genome sequencing and annotation.</title>
        <authorList>
            <consortium name="The Broad Institute Genomics Platform"/>
            <consortium name="The Broad Institute Genome Sequencing Center for Infectious Disease"/>
            <person name="Wu L."/>
            <person name="Ma J."/>
        </authorList>
    </citation>
    <scope>NUCLEOTIDE SEQUENCE [LARGE SCALE GENOMIC DNA]</scope>
    <source>
        <strain evidence="3">CGMCC 4.7241</strain>
    </source>
</reference>
<dbReference type="InterPro" id="IPR029065">
    <property type="entry name" value="Enolase_C-like"/>
</dbReference>
<gene>
    <name evidence="2" type="ORF">ACFOUW_32915</name>
</gene>
<protein>
    <submittedName>
        <fullName evidence="2">Enolase C-terminal domain-like protein</fullName>
    </submittedName>
</protein>
<sequence length="425" mass="45838">MRSSDITILESEVDFEAVELSTPLILGSGAVKRFTVARVRVVAADRQGRTATGTGTSVLSVPWSWPRSTLSFDERDIVLRDLCVRLAGTLSWLEAADPIRLCGELSATLPELARPVGAEPVPQLAALLCLGAVDNAVHDAWSRVAGGSAYHLYTADYLNDDLGAVDSSLAGRYPGEFLTAPRERLPVQHVVSPGDPLTPADRADGYRPLVDWCRTERLRHFKIKVLGRDPHEDADRIGAVYDTVRAGAPDATLAVDPNESYSSLEALDELADALRKRHPDAASAIAYVEQPIPRSMALVPRPFPFPVLMDEGSSDLGSLPELARTGWSGLVVKAGKGQTYALVANAYAKVHGLFLTVQDLTTVDLALRHSARLASVLHPSAPHLEYNSRQYAPHANARLSVTHPELTGVRDGAVRVGPLDTDGIY</sequence>
<dbReference type="InterPro" id="IPR013342">
    <property type="entry name" value="Mandelate_racemase_C"/>
</dbReference>
<evidence type="ECO:0000259" key="1">
    <source>
        <dbReference type="SMART" id="SM00922"/>
    </source>
</evidence>
<feature type="domain" description="Mandelate racemase/muconate lactonizing enzyme C-terminal" evidence="1">
    <location>
        <begin position="203"/>
        <end position="306"/>
    </location>
</feature>
<organism evidence="2 3">
    <name type="scientific">Tenggerimyces flavus</name>
    <dbReference type="NCBI Taxonomy" id="1708749"/>
    <lineage>
        <taxon>Bacteria</taxon>
        <taxon>Bacillati</taxon>
        <taxon>Actinomycetota</taxon>
        <taxon>Actinomycetes</taxon>
        <taxon>Propionibacteriales</taxon>
        <taxon>Nocardioidaceae</taxon>
        <taxon>Tenggerimyces</taxon>
    </lineage>
</organism>